<comment type="caution">
    <text evidence="2">The sequence shown here is derived from an EMBL/GenBank/DDBJ whole genome shotgun (WGS) entry which is preliminary data.</text>
</comment>
<reference evidence="2 3" key="1">
    <citation type="submission" date="2024-01" db="EMBL/GenBank/DDBJ databases">
        <authorList>
            <person name="Waweru B."/>
        </authorList>
    </citation>
    <scope>NUCLEOTIDE SEQUENCE [LARGE SCALE GENOMIC DNA]</scope>
</reference>
<name>A0AAV1SJA9_9ROSI</name>
<dbReference type="EMBL" id="CAWUPB010001184">
    <property type="protein sequence ID" value="CAK7350476.1"/>
    <property type="molecule type" value="Genomic_DNA"/>
</dbReference>
<keyword evidence="1" id="KW-1133">Transmembrane helix</keyword>
<organism evidence="2 3">
    <name type="scientific">Dovyalis caffra</name>
    <dbReference type="NCBI Taxonomy" id="77055"/>
    <lineage>
        <taxon>Eukaryota</taxon>
        <taxon>Viridiplantae</taxon>
        <taxon>Streptophyta</taxon>
        <taxon>Embryophyta</taxon>
        <taxon>Tracheophyta</taxon>
        <taxon>Spermatophyta</taxon>
        <taxon>Magnoliopsida</taxon>
        <taxon>eudicotyledons</taxon>
        <taxon>Gunneridae</taxon>
        <taxon>Pentapetalae</taxon>
        <taxon>rosids</taxon>
        <taxon>fabids</taxon>
        <taxon>Malpighiales</taxon>
        <taxon>Salicaceae</taxon>
        <taxon>Flacourtieae</taxon>
        <taxon>Dovyalis</taxon>
    </lineage>
</organism>
<dbReference type="Proteomes" id="UP001314170">
    <property type="component" value="Unassembled WGS sequence"/>
</dbReference>
<keyword evidence="1" id="KW-0812">Transmembrane</keyword>
<dbReference type="AlphaFoldDB" id="A0AAV1SJA9"/>
<evidence type="ECO:0000313" key="2">
    <source>
        <dbReference type="EMBL" id="CAK7350476.1"/>
    </source>
</evidence>
<sequence length="73" mass="8209">MADIYPFHSPEEPLYPDVQANSRMSFLQVEGTDEEWAVLSYLLAVSSCLLAMDLVWSVARCYTKGKYDTIADG</sequence>
<proteinExistence type="predicted"/>
<evidence type="ECO:0000256" key="1">
    <source>
        <dbReference type="SAM" id="Phobius"/>
    </source>
</evidence>
<feature type="transmembrane region" description="Helical" evidence="1">
    <location>
        <begin position="36"/>
        <end position="56"/>
    </location>
</feature>
<accession>A0AAV1SJA9</accession>
<keyword evidence="1" id="KW-0472">Membrane</keyword>
<evidence type="ECO:0000313" key="3">
    <source>
        <dbReference type="Proteomes" id="UP001314170"/>
    </source>
</evidence>
<protein>
    <submittedName>
        <fullName evidence="2">Uncharacterized protein</fullName>
    </submittedName>
</protein>
<keyword evidence="3" id="KW-1185">Reference proteome</keyword>
<gene>
    <name evidence="2" type="ORF">DCAF_LOCUS23208</name>
</gene>